<accession>A0ABS5VT82</accession>
<evidence type="ECO:0000313" key="3">
    <source>
        <dbReference type="Proteomes" id="UP000772618"/>
    </source>
</evidence>
<dbReference type="RefSeq" id="WP_254154597.1">
    <property type="nucleotide sequence ID" value="NZ_JAHESD010000035.1"/>
</dbReference>
<feature type="domain" description="Fibronectin type-III" evidence="1">
    <location>
        <begin position="291"/>
        <end position="377"/>
    </location>
</feature>
<gene>
    <name evidence="2" type="ORF">KK060_15205</name>
</gene>
<dbReference type="InterPro" id="IPR036116">
    <property type="entry name" value="FN3_sf"/>
</dbReference>
<dbReference type="PROSITE" id="PS50853">
    <property type="entry name" value="FN3"/>
    <property type="match status" value="1"/>
</dbReference>
<dbReference type="Proteomes" id="UP000772618">
    <property type="component" value="Unassembled WGS sequence"/>
</dbReference>
<dbReference type="Gene3D" id="2.60.40.10">
    <property type="entry name" value="Immunoglobulins"/>
    <property type="match status" value="2"/>
</dbReference>
<name>A0ABS5VT82_9BACT</name>
<evidence type="ECO:0000313" key="2">
    <source>
        <dbReference type="EMBL" id="MBT1704640.1"/>
    </source>
</evidence>
<evidence type="ECO:0000259" key="1">
    <source>
        <dbReference type="PROSITE" id="PS50853"/>
    </source>
</evidence>
<dbReference type="InterPro" id="IPR003961">
    <property type="entry name" value="FN3_dom"/>
</dbReference>
<comment type="caution">
    <text evidence="2">The sequence shown here is derived from an EMBL/GenBank/DDBJ whole genome shotgun (WGS) entry which is preliminary data.</text>
</comment>
<dbReference type="Pfam" id="PF00041">
    <property type="entry name" value="fn3"/>
    <property type="match status" value="1"/>
</dbReference>
<dbReference type="InterPro" id="IPR013783">
    <property type="entry name" value="Ig-like_fold"/>
</dbReference>
<reference evidence="2 3" key="1">
    <citation type="submission" date="2021-05" db="EMBL/GenBank/DDBJ databases">
        <title>A Polyphasic approach of four new species of the genus Ohtaekwangia: Ohtaekwangia histidinii sp. nov., Ohtaekwangia cretensis sp. nov., Ohtaekwangia indiensis sp. nov., Ohtaekwangia reichenbachii sp. nov. from diverse environment.</title>
        <authorList>
            <person name="Octaviana S."/>
        </authorList>
    </citation>
    <scope>NUCLEOTIDE SEQUENCE [LARGE SCALE GENOMIC DNA]</scope>
    <source>
        <strain evidence="2 3">PWU20</strain>
    </source>
</reference>
<protein>
    <submittedName>
        <fullName evidence="2">Fibronectin type III domain-containing protein</fullName>
    </submittedName>
</protein>
<keyword evidence="3" id="KW-1185">Reference proteome</keyword>
<proteinExistence type="predicted"/>
<dbReference type="EMBL" id="JAHESD010000035">
    <property type="protein sequence ID" value="MBT1704640.1"/>
    <property type="molecule type" value="Genomic_DNA"/>
</dbReference>
<dbReference type="CDD" id="cd00063">
    <property type="entry name" value="FN3"/>
    <property type="match status" value="1"/>
</dbReference>
<dbReference type="SMART" id="SM00060">
    <property type="entry name" value="FN3"/>
    <property type="match status" value="2"/>
</dbReference>
<sequence>MKNFLFLLAIVGFTTSTWGQLYPVRGTASLTPPYSLYLSDYASNISEGLKVNLVLADRNEQTYNIGLDVSIEGAGITLRLKRGLNLPPIVITGGMATLISGADLEPYFNPQNLDFQGLSASNFISTGGKLPEGVYNFCFQVYDYYKRVPVSTTFCTSAWIFLNDPPFLNQPFNHSKVTVQNPQVIRFQWTPMHRNSINSAFDTEYNLYIKEYTMDDVNIDPYELMRSPIRTLFTTTVNETSFVYDIDEPALTPGKRYAFAVQARDRSGRDMFKNEGMSEVFIFTYGDPLDPVDGISGKSTSSREAEFKWDSKTSQNRYTFRYRVAGSEQWNEKELVLTNLKLTNLSANTDYEYQVRAIYGAMEGPWSSTHRVKTLLESYESNFTCGATPASWSLSNTELISSLVAGDTIFVSDFAIVLVDVTGGDGIFSGKGMIEIPFLNQHLKTNQTDPKVKLLVQFDNINVNTARRMIAGEVKVTSGGVQITSDYYARTISDAVTKVEVVLADLEEIATMIEDIEETMAEFLGDEEVQIDESAYANYSPLELVEEAKKLVKEAEEAVKRKDPDAVKNLKKGLALMKKALQLMDEFKTTGEYAGDLLVVIVEIMNENAELYATKAESVKKLIEGVASSLGMDESEEELDAVVINEEFFIEVPQADLSAQEKSSLEAERLFKDAFDFIIMNRTIFLTLKYYTTGDNYSVFLQDFLHQIDGVYKEYRKVKQNGSEGEVHSFLKTKLVAILENYVVEAEKNK</sequence>
<organism evidence="2 3">
    <name type="scientific">Chryseosolibacter indicus</name>
    <dbReference type="NCBI Taxonomy" id="2782351"/>
    <lineage>
        <taxon>Bacteria</taxon>
        <taxon>Pseudomonadati</taxon>
        <taxon>Bacteroidota</taxon>
        <taxon>Cytophagia</taxon>
        <taxon>Cytophagales</taxon>
        <taxon>Chryseotaleaceae</taxon>
        <taxon>Chryseosolibacter</taxon>
    </lineage>
</organism>
<dbReference type="SUPFAM" id="SSF49265">
    <property type="entry name" value="Fibronectin type III"/>
    <property type="match status" value="1"/>
</dbReference>